<accession>A0A5N6TTD7</accession>
<gene>
    <name evidence="6" type="ORF">BDV25DRAFT_155968</name>
</gene>
<comment type="similarity">
    <text evidence="1">Belongs to the zinc-containing alcohol dehydrogenase family.</text>
</comment>
<dbReference type="SMART" id="SM00829">
    <property type="entry name" value="PKS_ER"/>
    <property type="match status" value="1"/>
</dbReference>
<protein>
    <submittedName>
        <fullName evidence="6">Chaperonin 10-like protein</fullName>
    </submittedName>
</protein>
<dbReference type="OrthoDB" id="48317at2759"/>
<reference evidence="6 7" key="1">
    <citation type="submission" date="2019-04" db="EMBL/GenBank/DDBJ databases">
        <title>Friends and foes A comparative genomics study of 23 Aspergillus species from section Flavi.</title>
        <authorList>
            <consortium name="DOE Joint Genome Institute"/>
            <person name="Kjaerbolling I."/>
            <person name="Vesth T."/>
            <person name="Frisvad J.C."/>
            <person name="Nybo J.L."/>
            <person name="Theobald S."/>
            <person name="Kildgaard S."/>
            <person name="Isbrandt T."/>
            <person name="Kuo A."/>
            <person name="Sato A."/>
            <person name="Lyhne E.K."/>
            <person name="Kogle M.E."/>
            <person name="Wiebenga A."/>
            <person name="Kun R.S."/>
            <person name="Lubbers R.J."/>
            <person name="Makela M.R."/>
            <person name="Barry K."/>
            <person name="Chovatia M."/>
            <person name="Clum A."/>
            <person name="Daum C."/>
            <person name="Haridas S."/>
            <person name="He G."/>
            <person name="LaButti K."/>
            <person name="Lipzen A."/>
            <person name="Mondo S."/>
            <person name="Riley R."/>
            <person name="Salamov A."/>
            <person name="Simmons B.A."/>
            <person name="Magnuson J.K."/>
            <person name="Henrissat B."/>
            <person name="Mortensen U.H."/>
            <person name="Larsen T.O."/>
            <person name="Devries R.P."/>
            <person name="Grigoriev I.V."/>
            <person name="Machida M."/>
            <person name="Baker S.E."/>
            <person name="Andersen M.R."/>
        </authorList>
    </citation>
    <scope>NUCLEOTIDE SEQUENCE [LARGE SCALE GENOMIC DNA]</scope>
    <source>
        <strain evidence="6 7">IBT 18842</strain>
    </source>
</reference>
<dbReference type="InterPro" id="IPR020843">
    <property type="entry name" value="ER"/>
</dbReference>
<organism evidence="6 7">
    <name type="scientific">Aspergillus avenaceus</name>
    <dbReference type="NCBI Taxonomy" id="36643"/>
    <lineage>
        <taxon>Eukaryota</taxon>
        <taxon>Fungi</taxon>
        <taxon>Dikarya</taxon>
        <taxon>Ascomycota</taxon>
        <taxon>Pezizomycotina</taxon>
        <taxon>Eurotiomycetes</taxon>
        <taxon>Eurotiomycetidae</taxon>
        <taxon>Eurotiales</taxon>
        <taxon>Aspergillaceae</taxon>
        <taxon>Aspergillus</taxon>
        <taxon>Aspergillus subgen. Circumdati</taxon>
    </lineage>
</organism>
<dbReference type="EMBL" id="ML742117">
    <property type="protein sequence ID" value="KAE8149635.1"/>
    <property type="molecule type" value="Genomic_DNA"/>
</dbReference>
<dbReference type="GO" id="GO:0016651">
    <property type="term" value="F:oxidoreductase activity, acting on NAD(P)H"/>
    <property type="evidence" value="ECO:0007669"/>
    <property type="project" value="InterPro"/>
</dbReference>
<feature type="domain" description="Enoyl reductase (ER)" evidence="5">
    <location>
        <begin position="14"/>
        <end position="345"/>
    </location>
</feature>
<dbReference type="AlphaFoldDB" id="A0A5N6TTD7"/>
<dbReference type="InterPro" id="IPR013154">
    <property type="entry name" value="ADH-like_N"/>
</dbReference>
<evidence type="ECO:0000256" key="2">
    <source>
        <dbReference type="ARBA" id="ARBA00022741"/>
    </source>
</evidence>
<evidence type="ECO:0000313" key="6">
    <source>
        <dbReference type="EMBL" id="KAE8149635.1"/>
    </source>
</evidence>
<keyword evidence="2" id="KW-0547">Nucleotide-binding</keyword>
<evidence type="ECO:0000259" key="5">
    <source>
        <dbReference type="SMART" id="SM00829"/>
    </source>
</evidence>
<dbReference type="InterPro" id="IPR011032">
    <property type="entry name" value="GroES-like_sf"/>
</dbReference>
<dbReference type="Gene3D" id="3.40.50.720">
    <property type="entry name" value="NAD(P)-binding Rossmann-like Domain"/>
    <property type="match status" value="1"/>
</dbReference>
<keyword evidence="4" id="KW-0560">Oxidoreductase</keyword>
<dbReference type="SUPFAM" id="SSF51735">
    <property type="entry name" value="NAD(P)-binding Rossmann-fold domains"/>
    <property type="match status" value="1"/>
</dbReference>
<keyword evidence="7" id="KW-1185">Reference proteome</keyword>
<proteinExistence type="inferred from homology"/>
<keyword evidence="3" id="KW-0521">NADP</keyword>
<dbReference type="PANTHER" id="PTHR45348">
    <property type="entry name" value="HYPOTHETICAL OXIDOREDUCTASE (EUROFUNG)"/>
    <property type="match status" value="1"/>
</dbReference>
<evidence type="ECO:0000256" key="3">
    <source>
        <dbReference type="ARBA" id="ARBA00022857"/>
    </source>
</evidence>
<dbReference type="GO" id="GO:0000166">
    <property type="term" value="F:nucleotide binding"/>
    <property type="evidence" value="ECO:0007669"/>
    <property type="project" value="UniProtKB-KW"/>
</dbReference>
<evidence type="ECO:0000313" key="7">
    <source>
        <dbReference type="Proteomes" id="UP000325780"/>
    </source>
</evidence>
<dbReference type="Pfam" id="PF08240">
    <property type="entry name" value="ADH_N"/>
    <property type="match status" value="1"/>
</dbReference>
<dbReference type="Pfam" id="PF00107">
    <property type="entry name" value="ADH_zinc_N"/>
    <property type="match status" value="1"/>
</dbReference>
<dbReference type="Proteomes" id="UP000325780">
    <property type="component" value="Unassembled WGS sequence"/>
</dbReference>
<dbReference type="CDD" id="cd08249">
    <property type="entry name" value="enoyl_reductase_like"/>
    <property type="match status" value="1"/>
</dbReference>
<dbReference type="InterPro" id="IPR047122">
    <property type="entry name" value="Trans-enoyl_RdTase-like"/>
</dbReference>
<evidence type="ECO:0000256" key="4">
    <source>
        <dbReference type="ARBA" id="ARBA00023002"/>
    </source>
</evidence>
<evidence type="ECO:0000256" key="1">
    <source>
        <dbReference type="ARBA" id="ARBA00008072"/>
    </source>
</evidence>
<sequence>MTVSNEAVWLEVSGGQFVVKEAPLPVPGPGEVLIQNKSIAINPMDWKIQAFGPHLPFPTKYPFIIGTDVAGEIYGVGPDVTDFKKGDRVLGLANWFLTNETRDSAFQKYSICKASTTAHLPENLSFEEGSVLPLALSTSVMGIYPAGRLELPLPQATKPAPIGKVVLVWGGASSTGSAAIQLAVASGATVIATASKKNHEFVQSLGAAKVLDYKDETIIQDLAKAIQETPGTLAGALDAIGEDKTWRACADVLKALGGGRVVTNLPVGFTDIPEGVEVVGVIDTAHLPNNKEIAEGVWGKYVPQALKNGTLKTVPEPLVVGTGLEKIPEAVSLSQQGVSAKKLVVNL</sequence>
<name>A0A5N6TTD7_ASPAV</name>
<dbReference type="Gene3D" id="3.90.180.10">
    <property type="entry name" value="Medium-chain alcohol dehydrogenases, catalytic domain"/>
    <property type="match status" value="1"/>
</dbReference>
<dbReference type="InterPro" id="IPR013149">
    <property type="entry name" value="ADH-like_C"/>
</dbReference>
<dbReference type="SUPFAM" id="SSF50129">
    <property type="entry name" value="GroES-like"/>
    <property type="match status" value="1"/>
</dbReference>
<dbReference type="InterPro" id="IPR036291">
    <property type="entry name" value="NAD(P)-bd_dom_sf"/>
</dbReference>
<dbReference type="PANTHER" id="PTHR45348:SF2">
    <property type="entry name" value="ZINC-TYPE ALCOHOL DEHYDROGENASE-LIKE PROTEIN C2E1P3.01"/>
    <property type="match status" value="1"/>
</dbReference>